<keyword evidence="1" id="KW-0472">Membrane</keyword>
<keyword evidence="1" id="KW-0812">Transmembrane</keyword>
<protein>
    <recommendedName>
        <fullName evidence="4">MFS transporter</fullName>
    </recommendedName>
</protein>
<proteinExistence type="predicted"/>
<evidence type="ECO:0008006" key="4">
    <source>
        <dbReference type="Google" id="ProtNLM"/>
    </source>
</evidence>
<gene>
    <name evidence="2" type="ORF">DLJ60_14685</name>
</gene>
<name>A0ABX9Y601_MICCH</name>
<sequence length="103" mass="10519">MIFGIIAGIVLCLLPASVSVLGTSVSCGPPIVRLVAPDTAGAEDSLTAALMQDCRNQSAVRSFLGLAVFAVSVGGGAIMLVVAGNKASQPQLVWDGYRWASRS</sequence>
<organism evidence="2 3">
    <name type="scientific">Micromonospora chalcea</name>
    <dbReference type="NCBI Taxonomy" id="1874"/>
    <lineage>
        <taxon>Bacteria</taxon>
        <taxon>Bacillati</taxon>
        <taxon>Actinomycetota</taxon>
        <taxon>Actinomycetes</taxon>
        <taxon>Micromonosporales</taxon>
        <taxon>Micromonosporaceae</taxon>
        <taxon>Micromonospora</taxon>
    </lineage>
</organism>
<feature type="transmembrane region" description="Helical" evidence="1">
    <location>
        <begin position="63"/>
        <end position="83"/>
    </location>
</feature>
<keyword evidence="3" id="KW-1185">Reference proteome</keyword>
<comment type="caution">
    <text evidence="2">The sequence shown here is derived from an EMBL/GenBank/DDBJ whole genome shotgun (WGS) entry which is preliminary data.</text>
</comment>
<keyword evidence="1" id="KW-1133">Transmembrane helix</keyword>
<dbReference type="Proteomes" id="UP000274694">
    <property type="component" value="Unassembled WGS sequence"/>
</dbReference>
<evidence type="ECO:0000313" key="2">
    <source>
        <dbReference type="EMBL" id="RQW92397.1"/>
    </source>
</evidence>
<evidence type="ECO:0000313" key="3">
    <source>
        <dbReference type="Proteomes" id="UP000274694"/>
    </source>
</evidence>
<evidence type="ECO:0000256" key="1">
    <source>
        <dbReference type="SAM" id="Phobius"/>
    </source>
</evidence>
<reference evidence="2 3" key="1">
    <citation type="submission" date="2018-05" db="EMBL/GenBank/DDBJ databases">
        <title>Micromonospora from Atacama Desert.</title>
        <authorList>
            <person name="Carro L."/>
            <person name="Goodfellow M."/>
            <person name="Klenk H.-P."/>
        </authorList>
    </citation>
    <scope>NUCLEOTIDE SEQUENCE [LARGE SCALE GENOMIC DNA]</scope>
    <source>
        <strain evidence="2 3">LB41</strain>
    </source>
</reference>
<dbReference type="EMBL" id="QGTA01000188">
    <property type="protein sequence ID" value="RQW92397.1"/>
    <property type="molecule type" value="Genomic_DNA"/>
</dbReference>
<accession>A0ABX9Y601</accession>